<dbReference type="InterPro" id="IPR005545">
    <property type="entry name" value="YCII"/>
</dbReference>
<proteinExistence type="inferred from homology"/>
<dbReference type="Proteomes" id="UP000198921">
    <property type="component" value="Unassembled WGS sequence"/>
</dbReference>
<dbReference type="STRING" id="1137993.SAMN05660209_02459"/>
<evidence type="ECO:0000313" key="4">
    <source>
        <dbReference type="Proteomes" id="UP000198921"/>
    </source>
</evidence>
<dbReference type="PANTHER" id="PTHR35174">
    <property type="entry name" value="BLL7171 PROTEIN-RELATED"/>
    <property type="match status" value="1"/>
</dbReference>
<sequence>MAQYLLNLVQPVGDPPPPEVLEPIMRDVQAVSEEMRAAGAWVFAAALHAPEASTVLKPQGDEVLVVDGPYVEAKEFVGGFTVVEADDLDAALEWGRRYARATGLPIEVRPVADRGV</sequence>
<dbReference type="OrthoDB" id="668782at2"/>
<dbReference type="PANTHER" id="PTHR35174:SF3">
    <property type="entry name" value="BLL7171 PROTEIN"/>
    <property type="match status" value="1"/>
</dbReference>
<feature type="domain" description="YCII-related" evidence="2">
    <location>
        <begin position="20"/>
        <end position="110"/>
    </location>
</feature>
<reference evidence="4" key="1">
    <citation type="submission" date="2016-10" db="EMBL/GenBank/DDBJ databases">
        <authorList>
            <person name="Varghese N."/>
            <person name="Submissions S."/>
        </authorList>
    </citation>
    <scope>NUCLEOTIDE SEQUENCE [LARGE SCALE GENOMIC DNA]</scope>
    <source>
        <strain evidence="4">DSM 45422</strain>
    </source>
</reference>
<dbReference type="SUPFAM" id="SSF54909">
    <property type="entry name" value="Dimeric alpha+beta barrel"/>
    <property type="match status" value="1"/>
</dbReference>
<keyword evidence="4" id="KW-1185">Reference proteome</keyword>
<dbReference type="Gene3D" id="3.30.70.1060">
    <property type="entry name" value="Dimeric alpha+beta barrel"/>
    <property type="match status" value="1"/>
</dbReference>
<dbReference type="Pfam" id="PF03795">
    <property type="entry name" value="YCII"/>
    <property type="match status" value="1"/>
</dbReference>
<dbReference type="InterPro" id="IPR011008">
    <property type="entry name" value="Dimeric_a/b-barrel"/>
</dbReference>
<dbReference type="EMBL" id="FNOT01000005">
    <property type="protein sequence ID" value="SDY24503.1"/>
    <property type="molecule type" value="Genomic_DNA"/>
</dbReference>
<name>A0A1H3I9U5_9ACTN</name>
<accession>A0A1H3I9U5</accession>
<evidence type="ECO:0000313" key="3">
    <source>
        <dbReference type="EMBL" id="SDY24503.1"/>
    </source>
</evidence>
<protein>
    <submittedName>
        <fullName evidence="3">Uncharacterized conserved protein</fullName>
    </submittedName>
</protein>
<organism evidence="3 4">
    <name type="scientific">Geodermatophilus africanus</name>
    <dbReference type="NCBI Taxonomy" id="1137993"/>
    <lineage>
        <taxon>Bacteria</taxon>
        <taxon>Bacillati</taxon>
        <taxon>Actinomycetota</taxon>
        <taxon>Actinomycetes</taxon>
        <taxon>Geodermatophilales</taxon>
        <taxon>Geodermatophilaceae</taxon>
        <taxon>Geodermatophilus</taxon>
    </lineage>
</organism>
<dbReference type="AlphaFoldDB" id="A0A1H3I9U5"/>
<gene>
    <name evidence="3" type="ORF">SAMN05660209_02459</name>
</gene>
<evidence type="ECO:0000259" key="2">
    <source>
        <dbReference type="Pfam" id="PF03795"/>
    </source>
</evidence>
<comment type="similarity">
    <text evidence="1">Belongs to the YciI family.</text>
</comment>
<evidence type="ECO:0000256" key="1">
    <source>
        <dbReference type="ARBA" id="ARBA00007689"/>
    </source>
</evidence>
<dbReference type="RefSeq" id="WP_091156014.1">
    <property type="nucleotide sequence ID" value="NZ_FNOT01000005.1"/>
</dbReference>